<dbReference type="Pfam" id="PF02371">
    <property type="entry name" value="Transposase_20"/>
    <property type="match status" value="1"/>
</dbReference>
<organism evidence="3 4">
    <name type="scientific">Alkalimarinus sediminis</name>
    <dbReference type="NCBI Taxonomy" id="1632866"/>
    <lineage>
        <taxon>Bacteria</taxon>
        <taxon>Pseudomonadati</taxon>
        <taxon>Pseudomonadota</taxon>
        <taxon>Gammaproteobacteria</taxon>
        <taxon>Alteromonadales</taxon>
        <taxon>Alteromonadaceae</taxon>
        <taxon>Alkalimarinus</taxon>
    </lineage>
</organism>
<dbReference type="Proteomes" id="UP001164472">
    <property type="component" value="Chromosome"/>
</dbReference>
<evidence type="ECO:0000313" key="3">
    <source>
        <dbReference type="EMBL" id="UZW74516.1"/>
    </source>
</evidence>
<name>A0A9E8HQ66_9ALTE</name>
<sequence>MKNDSILFIGMDTHKEFTEVAYSPDGRQHDIVHLGRVPSTKQALLKLARQFQSKYPHATLHFLYEAGPCGYWIYRLLTQQGHCCYLVAPSLIPKKPGKRVKTDKRDALDLCRILKNNDFSPIYVPETEDEAIRDLSRARETAMKDLNDARYQLKALLLRNNIRYDGKANWSLKHLRWLTEMILPHRCQQIVLQEMIQVISERTSRLERLDNELTHQVKQWRYYPIVKAIQALRGVRLLVATGVVAELGDLSRFDTPRKLMSYVGLTPSEHSSGGSRRLGSITKCGNGRARRLLIEGAHSYRYTANVSTSLQVRQEGLPKEVIDIAWKAQLRLCKRYQRLMKRGKNYNVVVTAIAREMIAYIWAISREVVLPKRDPKLQTVRIPA</sequence>
<dbReference type="GO" id="GO:0004803">
    <property type="term" value="F:transposase activity"/>
    <property type="evidence" value="ECO:0007669"/>
    <property type="project" value="InterPro"/>
</dbReference>
<feature type="domain" description="Transposase IS116/IS110/IS902 C-terminal" evidence="2">
    <location>
        <begin position="228"/>
        <end position="300"/>
    </location>
</feature>
<dbReference type="Pfam" id="PF01548">
    <property type="entry name" value="DEDD_Tnp_IS110"/>
    <property type="match status" value="1"/>
</dbReference>
<evidence type="ECO:0000259" key="2">
    <source>
        <dbReference type="Pfam" id="PF02371"/>
    </source>
</evidence>
<protein>
    <submittedName>
        <fullName evidence="3">IS110 family transposase</fullName>
    </submittedName>
</protein>
<gene>
    <name evidence="3" type="ORF">NNL22_16055</name>
</gene>
<dbReference type="GO" id="GO:0006313">
    <property type="term" value="P:DNA transposition"/>
    <property type="evidence" value="ECO:0007669"/>
    <property type="project" value="InterPro"/>
</dbReference>
<accession>A0A9E8HQ66</accession>
<dbReference type="AlphaFoldDB" id="A0A9E8HQ66"/>
<evidence type="ECO:0000259" key="1">
    <source>
        <dbReference type="Pfam" id="PF01548"/>
    </source>
</evidence>
<feature type="domain" description="Transposase IS110-like N-terminal" evidence="1">
    <location>
        <begin position="9"/>
        <end position="158"/>
    </location>
</feature>
<dbReference type="InterPro" id="IPR002525">
    <property type="entry name" value="Transp_IS110-like_N"/>
</dbReference>
<dbReference type="PANTHER" id="PTHR33055">
    <property type="entry name" value="TRANSPOSASE FOR INSERTION SEQUENCE ELEMENT IS1111A"/>
    <property type="match status" value="1"/>
</dbReference>
<evidence type="ECO:0000313" key="4">
    <source>
        <dbReference type="Proteomes" id="UP001164472"/>
    </source>
</evidence>
<reference evidence="3" key="1">
    <citation type="submission" date="2022-07" db="EMBL/GenBank/DDBJ databases">
        <title>Alkalimarinus sp. nov., isolated from gut of a Alitta virens.</title>
        <authorList>
            <person name="Yang A.I."/>
            <person name="Shin N.-R."/>
        </authorList>
    </citation>
    <scope>NUCLEOTIDE SEQUENCE</scope>
    <source>
        <strain evidence="3">FA028</strain>
    </source>
</reference>
<dbReference type="RefSeq" id="WP_251813111.1">
    <property type="nucleotide sequence ID" value="NZ_CP101527.1"/>
</dbReference>
<dbReference type="InterPro" id="IPR003346">
    <property type="entry name" value="Transposase_20"/>
</dbReference>
<dbReference type="InterPro" id="IPR047650">
    <property type="entry name" value="Transpos_IS110"/>
</dbReference>
<dbReference type="NCBIfam" id="NF033542">
    <property type="entry name" value="transpos_IS110"/>
    <property type="match status" value="1"/>
</dbReference>
<dbReference type="KEGG" id="asem:NNL22_16055"/>
<keyword evidence="4" id="KW-1185">Reference proteome</keyword>
<dbReference type="EMBL" id="CP101527">
    <property type="protein sequence ID" value="UZW74516.1"/>
    <property type="molecule type" value="Genomic_DNA"/>
</dbReference>
<proteinExistence type="predicted"/>
<dbReference type="PANTHER" id="PTHR33055:SF3">
    <property type="entry name" value="PUTATIVE TRANSPOSASE FOR IS117-RELATED"/>
    <property type="match status" value="1"/>
</dbReference>
<dbReference type="GO" id="GO:0003677">
    <property type="term" value="F:DNA binding"/>
    <property type="evidence" value="ECO:0007669"/>
    <property type="project" value="InterPro"/>
</dbReference>